<evidence type="ECO:0000313" key="3">
    <source>
        <dbReference type="Proteomes" id="UP001232148"/>
    </source>
</evidence>
<evidence type="ECO:0000256" key="1">
    <source>
        <dbReference type="SAM" id="SignalP"/>
    </source>
</evidence>
<dbReference type="Proteomes" id="UP001232148">
    <property type="component" value="Unassembled WGS sequence"/>
</dbReference>
<comment type="caution">
    <text evidence="2">The sequence shown here is derived from an EMBL/GenBank/DDBJ whole genome shotgun (WGS) entry which is preliminary data.</text>
</comment>
<evidence type="ECO:0008006" key="4">
    <source>
        <dbReference type="Google" id="ProtNLM"/>
    </source>
</evidence>
<reference evidence="2" key="1">
    <citation type="submission" date="2021-06" db="EMBL/GenBank/DDBJ databases">
        <title>Comparative genomics, transcriptomics and evolutionary studies reveal genomic signatures of adaptation to plant cell wall in hemibiotrophic fungi.</title>
        <authorList>
            <consortium name="DOE Joint Genome Institute"/>
            <person name="Baroncelli R."/>
            <person name="Diaz J.F."/>
            <person name="Benocci T."/>
            <person name="Peng M."/>
            <person name="Battaglia E."/>
            <person name="Haridas S."/>
            <person name="Andreopoulos W."/>
            <person name="Labutti K."/>
            <person name="Pangilinan J."/>
            <person name="Floch G.L."/>
            <person name="Makela M.R."/>
            <person name="Henrissat B."/>
            <person name="Grigoriev I.V."/>
            <person name="Crouch J.A."/>
            <person name="De Vries R.P."/>
            <person name="Sukno S.A."/>
            <person name="Thon M.R."/>
        </authorList>
    </citation>
    <scope>NUCLEOTIDE SEQUENCE</scope>
    <source>
        <strain evidence="2">MAFF235873</strain>
    </source>
</reference>
<dbReference type="AlphaFoldDB" id="A0AAD9HCI6"/>
<keyword evidence="1" id="KW-0732">Signal</keyword>
<feature type="chain" id="PRO_5042281888" description="Secreted protein" evidence="1">
    <location>
        <begin position="25"/>
        <end position="92"/>
    </location>
</feature>
<dbReference type="EMBL" id="MU842934">
    <property type="protein sequence ID" value="KAK2025584.1"/>
    <property type="molecule type" value="Genomic_DNA"/>
</dbReference>
<accession>A0AAD9HCI6</accession>
<gene>
    <name evidence="2" type="ORF">LX32DRAFT_642604</name>
</gene>
<protein>
    <recommendedName>
        <fullName evidence="4">Secreted protein</fullName>
    </recommendedName>
</protein>
<sequence>MFKKRPGLWLTGLVLFCGPQPQTRETNKPGEGKIGVVIERGCGHGDGAESGYRLPGNNAIVVATTTTPHVGERRSLSSHLKLCNGMLHDVIS</sequence>
<evidence type="ECO:0000313" key="2">
    <source>
        <dbReference type="EMBL" id="KAK2025584.1"/>
    </source>
</evidence>
<keyword evidence="3" id="KW-1185">Reference proteome</keyword>
<feature type="signal peptide" evidence="1">
    <location>
        <begin position="1"/>
        <end position="24"/>
    </location>
</feature>
<organism evidence="2 3">
    <name type="scientific">Colletotrichum zoysiae</name>
    <dbReference type="NCBI Taxonomy" id="1216348"/>
    <lineage>
        <taxon>Eukaryota</taxon>
        <taxon>Fungi</taxon>
        <taxon>Dikarya</taxon>
        <taxon>Ascomycota</taxon>
        <taxon>Pezizomycotina</taxon>
        <taxon>Sordariomycetes</taxon>
        <taxon>Hypocreomycetidae</taxon>
        <taxon>Glomerellales</taxon>
        <taxon>Glomerellaceae</taxon>
        <taxon>Colletotrichum</taxon>
        <taxon>Colletotrichum graminicola species complex</taxon>
    </lineage>
</organism>
<name>A0AAD9HCI6_9PEZI</name>
<proteinExistence type="predicted"/>